<sequence>MVQRRPPDKKIISGLSDKKDEKSRPMYTSAKTTFVPVKE</sequence>
<feature type="compositionally biased region" description="Basic and acidic residues" evidence="1">
    <location>
        <begin position="1"/>
        <end position="24"/>
    </location>
</feature>
<organism evidence="2 3">
    <name type="scientific">Paraglomus brasilianum</name>
    <dbReference type="NCBI Taxonomy" id="144538"/>
    <lineage>
        <taxon>Eukaryota</taxon>
        <taxon>Fungi</taxon>
        <taxon>Fungi incertae sedis</taxon>
        <taxon>Mucoromycota</taxon>
        <taxon>Glomeromycotina</taxon>
        <taxon>Glomeromycetes</taxon>
        <taxon>Paraglomerales</taxon>
        <taxon>Paraglomeraceae</taxon>
        <taxon>Paraglomus</taxon>
    </lineage>
</organism>
<accession>A0A9N8W4C5</accession>
<proteinExistence type="predicted"/>
<feature type="region of interest" description="Disordered" evidence="1">
    <location>
        <begin position="1"/>
        <end position="39"/>
    </location>
</feature>
<dbReference type="EMBL" id="CAJVPI010000066">
    <property type="protein sequence ID" value="CAG8471636.1"/>
    <property type="molecule type" value="Genomic_DNA"/>
</dbReference>
<evidence type="ECO:0000313" key="3">
    <source>
        <dbReference type="Proteomes" id="UP000789739"/>
    </source>
</evidence>
<protein>
    <submittedName>
        <fullName evidence="2">894_t:CDS:1</fullName>
    </submittedName>
</protein>
<dbReference type="Proteomes" id="UP000789739">
    <property type="component" value="Unassembled WGS sequence"/>
</dbReference>
<reference evidence="2" key="1">
    <citation type="submission" date="2021-06" db="EMBL/GenBank/DDBJ databases">
        <authorList>
            <person name="Kallberg Y."/>
            <person name="Tangrot J."/>
            <person name="Rosling A."/>
        </authorList>
    </citation>
    <scope>NUCLEOTIDE SEQUENCE</scope>
    <source>
        <strain evidence="2">BR232B</strain>
    </source>
</reference>
<evidence type="ECO:0000256" key="1">
    <source>
        <dbReference type="SAM" id="MobiDB-lite"/>
    </source>
</evidence>
<comment type="caution">
    <text evidence="2">The sequence shown here is derived from an EMBL/GenBank/DDBJ whole genome shotgun (WGS) entry which is preliminary data.</text>
</comment>
<dbReference type="AlphaFoldDB" id="A0A9N8W4C5"/>
<gene>
    <name evidence="2" type="ORF">PBRASI_LOCUS1100</name>
</gene>
<name>A0A9N8W4C5_9GLOM</name>
<keyword evidence="3" id="KW-1185">Reference proteome</keyword>
<evidence type="ECO:0000313" key="2">
    <source>
        <dbReference type="EMBL" id="CAG8471636.1"/>
    </source>
</evidence>